<keyword evidence="3" id="KW-1185">Reference proteome</keyword>
<feature type="region of interest" description="Disordered" evidence="1">
    <location>
        <begin position="106"/>
        <end position="146"/>
    </location>
</feature>
<reference evidence="4" key="1">
    <citation type="submission" date="2016-11" db="UniProtKB">
        <authorList>
            <consortium name="WormBaseParasite"/>
        </authorList>
    </citation>
    <scope>IDENTIFICATION</scope>
</reference>
<feature type="compositionally biased region" description="Basic residues" evidence="1">
    <location>
        <begin position="108"/>
        <end position="146"/>
    </location>
</feature>
<dbReference type="WBParaSite" id="Csp11.Scaffold629.g9142.t1">
    <property type="protein sequence ID" value="Csp11.Scaffold629.g9142.t1"/>
    <property type="gene ID" value="Csp11.Scaffold629.g9142"/>
</dbReference>
<evidence type="ECO:0000313" key="3">
    <source>
        <dbReference type="Proteomes" id="UP000095282"/>
    </source>
</evidence>
<evidence type="ECO:0000313" key="4">
    <source>
        <dbReference type="WBParaSite" id="Csp11.Scaffold629.g9142.t1"/>
    </source>
</evidence>
<feature type="transmembrane region" description="Helical" evidence="2">
    <location>
        <begin position="6"/>
        <end position="23"/>
    </location>
</feature>
<keyword evidence="2" id="KW-0472">Membrane</keyword>
<proteinExistence type="predicted"/>
<dbReference type="eggNOG" id="ENOG502TIQD">
    <property type="taxonomic scope" value="Eukaryota"/>
</dbReference>
<keyword evidence="2" id="KW-1133">Transmembrane helix</keyword>
<evidence type="ECO:0000256" key="2">
    <source>
        <dbReference type="SAM" id="Phobius"/>
    </source>
</evidence>
<name>A0A1I7UGP1_9PELO</name>
<protein>
    <submittedName>
        <fullName evidence="4">Secreted protein</fullName>
    </submittedName>
</protein>
<keyword evidence="2" id="KW-0812">Transmembrane</keyword>
<dbReference type="Proteomes" id="UP000095282">
    <property type="component" value="Unplaced"/>
</dbReference>
<accession>A0A1I7UGP1</accession>
<dbReference type="AlphaFoldDB" id="A0A1I7UGP1"/>
<organism evidence="3 4">
    <name type="scientific">Caenorhabditis tropicalis</name>
    <dbReference type="NCBI Taxonomy" id="1561998"/>
    <lineage>
        <taxon>Eukaryota</taxon>
        <taxon>Metazoa</taxon>
        <taxon>Ecdysozoa</taxon>
        <taxon>Nematoda</taxon>
        <taxon>Chromadorea</taxon>
        <taxon>Rhabditida</taxon>
        <taxon>Rhabditina</taxon>
        <taxon>Rhabditomorpha</taxon>
        <taxon>Rhabditoidea</taxon>
        <taxon>Rhabditidae</taxon>
        <taxon>Peloderinae</taxon>
        <taxon>Caenorhabditis</taxon>
    </lineage>
</organism>
<sequence>MTGGMVVLSAIGAVVAIVIRMVFMTKLHKSLLRAASSMQTAGQTLRKRALQPMTLACIAQETSGSPESEICKEYNTLFKKPVNLCAKLFGIDSITKDFVKYFDSKLSGKTKKSGGKKKKKSSNSTKKSAKLSKSKKKGKKGKKSKK</sequence>
<evidence type="ECO:0000256" key="1">
    <source>
        <dbReference type="SAM" id="MobiDB-lite"/>
    </source>
</evidence>